<dbReference type="AlphaFoldDB" id="A0A9P4SE40"/>
<evidence type="ECO:0000313" key="1">
    <source>
        <dbReference type="EMBL" id="KAF2841086.1"/>
    </source>
</evidence>
<dbReference type="OrthoDB" id="3495704at2759"/>
<keyword evidence="2" id="KW-1185">Reference proteome</keyword>
<dbReference type="EMBL" id="MU006092">
    <property type="protein sequence ID" value="KAF2841086.1"/>
    <property type="molecule type" value="Genomic_DNA"/>
</dbReference>
<organism evidence="1 2">
    <name type="scientific">Patellaria atrata CBS 101060</name>
    <dbReference type="NCBI Taxonomy" id="1346257"/>
    <lineage>
        <taxon>Eukaryota</taxon>
        <taxon>Fungi</taxon>
        <taxon>Dikarya</taxon>
        <taxon>Ascomycota</taxon>
        <taxon>Pezizomycotina</taxon>
        <taxon>Dothideomycetes</taxon>
        <taxon>Dothideomycetes incertae sedis</taxon>
        <taxon>Patellariales</taxon>
        <taxon>Patellariaceae</taxon>
        <taxon>Patellaria</taxon>
    </lineage>
</organism>
<comment type="caution">
    <text evidence="1">The sequence shown here is derived from an EMBL/GenBank/DDBJ whole genome shotgun (WGS) entry which is preliminary data.</text>
</comment>
<protein>
    <recommendedName>
        <fullName evidence="3">Retrotransposon gag domain-containing protein</fullName>
    </recommendedName>
</protein>
<evidence type="ECO:0000313" key="2">
    <source>
        <dbReference type="Proteomes" id="UP000799429"/>
    </source>
</evidence>
<gene>
    <name evidence="1" type="ORF">M501DRAFT_1056361</name>
</gene>
<name>A0A9P4SE40_9PEZI</name>
<accession>A0A9P4SE40</accession>
<evidence type="ECO:0008006" key="3">
    <source>
        <dbReference type="Google" id="ProtNLM"/>
    </source>
</evidence>
<proteinExistence type="predicted"/>
<dbReference type="Proteomes" id="UP000799429">
    <property type="component" value="Unassembled WGS sequence"/>
</dbReference>
<reference evidence="1" key="1">
    <citation type="journal article" date="2020" name="Stud. Mycol.">
        <title>101 Dothideomycetes genomes: a test case for predicting lifestyles and emergence of pathogens.</title>
        <authorList>
            <person name="Haridas S."/>
            <person name="Albert R."/>
            <person name="Binder M."/>
            <person name="Bloem J."/>
            <person name="Labutti K."/>
            <person name="Salamov A."/>
            <person name="Andreopoulos B."/>
            <person name="Baker S."/>
            <person name="Barry K."/>
            <person name="Bills G."/>
            <person name="Bluhm B."/>
            <person name="Cannon C."/>
            <person name="Castanera R."/>
            <person name="Culley D."/>
            <person name="Daum C."/>
            <person name="Ezra D."/>
            <person name="Gonzalez J."/>
            <person name="Henrissat B."/>
            <person name="Kuo A."/>
            <person name="Liang C."/>
            <person name="Lipzen A."/>
            <person name="Lutzoni F."/>
            <person name="Magnuson J."/>
            <person name="Mondo S."/>
            <person name="Nolan M."/>
            <person name="Ohm R."/>
            <person name="Pangilinan J."/>
            <person name="Park H.-J."/>
            <person name="Ramirez L."/>
            <person name="Alfaro M."/>
            <person name="Sun H."/>
            <person name="Tritt A."/>
            <person name="Yoshinaga Y."/>
            <person name="Zwiers L.-H."/>
            <person name="Turgeon B."/>
            <person name="Goodwin S."/>
            <person name="Spatafora J."/>
            <person name="Crous P."/>
            <person name="Grigoriev I."/>
        </authorList>
    </citation>
    <scope>NUCLEOTIDE SEQUENCE</scope>
    <source>
        <strain evidence="1">CBS 101060</strain>
    </source>
</reference>
<sequence length="152" mass="17524">MGTANFAALRQAKTIEPLIRSHPQQSNKSGKALPPLQEYYGEPEKLDAWLQQAQVRIQIDYSNCSELVKFWALSACLRGEALERMDAWTREYGTEDQATVRIFFDQMRFVFQDPQSKERAQRKLESLRQGNRSFLDTYMEWQGLIIEAGGAS</sequence>